<evidence type="ECO:0000256" key="6">
    <source>
        <dbReference type="ARBA" id="ARBA00022833"/>
    </source>
</evidence>
<dbReference type="AlphaFoldDB" id="A0A0A3AQ04"/>
<keyword evidence="7" id="KW-0067">ATP-binding</keyword>
<dbReference type="InterPro" id="IPR000600">
    <property type="entry name" value="ROK"/>
</dbReference>
<dbReference type="InterPro" id="IPR049874">
    <property type="entry name" value="ROK_cs"/>
</dbReference>
<dbReference type="GO" id="GO:0005524">
    <property type="term" value="F:ATP binding"/>
    <property type="evidence" value="ECO:0007669"/>
    <property type="project" value="UniProtKB-KW"/>
</dbReference>
<dbReference type="RefSeq" id="WP_034616834.1">
    <property type="nucleotide sequence ID" value="NZ_JSUM01000014.1"/>
</dbReference>
<evidence type="ECO:0000313" key="11">
    <source>
        <dbReference type="Proteomes" id="UP000030380"/>
    </source>
</evidence>
<dbReference type="EC" id="2.7.1.59" evidence="1"/>
<dbReference type="Gene3D" id="3.30.420.40">
    <property type="match status" value="2"/>
</dbReference>
<dbReference type="Proteomes" id="UP000030380">
    <property type="component" value="Unassembled WGS sequence"/>
</dbReference>
<evidence type="ECO:0000256" key="9">
    <source>
        <dbReference type="ARBA" id="ARBA00049065"/>
    </source>
</evidence>
<accession>A0A0A3AQ04</accession>
<evidence type="ECO:0000256" key="2">
    <source>
        <dbReference type="ARBA" id="ARBA00022679"/>
    </source>
</evidence>
<keyword evidence="6" id="KW-0862">Zinc</keyword>
<comment type="caution">
    <text evidence="10">The sequence shown here is derived from an EMBL/GenBank/DDBJ whole genome shotgun (WGS) entry which is preliminary data.</text>
</comment>
<dbReference type="NCBIfam" id="NF009835">
    <property type="entry name" value="PRK13310.1"/>
    <property type="match status" value="1"/>
</dbReference>
<dbReference type="STRING" id="505317.OA57_09435"/>
<organism evidence="10 11">
    <name type="scientific">Chelonobacter oris</name>
    <dbReference type="NCBI Taxonomy" id="505317"/>
    <lineage>
        <taxon>Bacteria</taxon>
        <taxon>Pseudomonadati</taxon>
        <taxon>Pseudomonadota</taxon>
        <taxon>Gammaproteobacteria</taxon>
        <taxon>Pasteurellales</taxon>
        <taxon>Pasteurellaceae</taxon>
        <taxon>Chelonobacter</taxon>
    </lineage>
</organism>
<keyword evidence="11" id="KW-1185">Reference proteome</keyword>
<keyword evidence="3" id="KW-0479">Metal-binding</keyword>
<gene>
    <name evidence="10" type="ORF">OA57_09435</name>
</gene>
<evidence type="ECO:0000256" key="8">
    <source>
        <dbReference type="ARBA" id="ARBA00023277"/>
    </source>
</evidence>
<keyword evidence="8" id="KW-0119">Carbohydrate metabolism</keyword>
<evidence type="ECO:0000256" key="7">
    <source>
        <dbReference type="ARBA" id="ARBA00022840"/>
    </source>
</evidence>
<reference evidence="10 11" key="1">
    <citation type="submission" date="2014-11" db="EMBL/GenBank/DDBJ databases">
        <title>Draft genome sequence of Chelonobacter oris 1662T, associated with respiratory disease in Hermann's Tortoises.</title>
        <authorList>
            <person name="Kudirkiene E."/>
            <person name="Hansen M.J."/>
            <person name="Bojesen A.M."/>
        </authorList>
    </citation>
    <scope>NUCLEOTIDE SEQUENCE [LARGE SCALE GENOMIC DNA]</scope>
    <source>
        <strain evidence="10 11">1662</strain>
    </source>
</reference>
<dbReference type="PROSITE" id="PS01125">
    <property type="entry name" value="ROK"/>
    <property type="match status" value="1"/>
</dbReference>
<dbReference type="GO" id="GO:0045127">
    <property type="term" value="F:N-acetylglucosamine kinase activity"/>
    <property type="evidence" value="ECO:0007669"/>
    <property type="project" value="UniProtKB-EC"/>
</dbReference>
<dbReference type="OrthoDB" id="9810372at2"/>
<name>A0A0A3AQ04_9PAST</name>
<sequence length="305" mass="33353">MYYYGLDIGGTKIELAVFNQKLEKLHSERVNTPKEDYHEWIEAVAGLVERADSRFDCKGTVGIGIPGFVNRETGLAEITNIRAADNRPIIFDLSKRLAREVRAENDANCFAISEAWAEENQQYPFVLGLILGTGFGGGLVFNGKAHSGHVGMAGELGHIQLNYHALKLLGWDNAPIYECGCGNRACLDTYLSGRGFEMLYRDLEGEALPAKVIIERFYAGDQTALKFVQMFVELTAISIGNIITALDPDMIVLGGGLSNFDYLYQALPKALPAHLMRSAVVPVIKKAKYGDSGGVRGAAALFLSR</sequence>
<keyword evidence="4" id="KW-0547">Nucleotide-binding</keyword>
<dbReference type="SUPFAM" id="SSF53067">
    <property type="entry name" value="Actin-like ATPase domain"/>
    <property type="match status" value="1"/>
</dbReference>
<evidence type="ECO:0000256" key="1">
    <source>
        <dbReference type="ARBA" id="ARBA00012122"/>
    </source>
</evidence>
<proteinExistence type="predicted"/>
<dbReference type="InterPro" id="IPR043129">
    <property type="entry name" value="ATPase_NBD"/>
</dbReference>
<keyword evidence="5 10" id="KW-0418">Kinase</keyword>
<evidence type="ECO:0000313" key="10">
    <source>
        <dbReference type="EMBL" id="KGQ69847.1"/>
    </source>
</evidence>
<evidence type="ECO:0000256" key="4">
    <source>
        <dbReference type="ARBA" id="ARBA00022741"/>
    </source>
</evidence>
<dbReference type="PANTHER" id="PTHR18964:SF162">
    <property type="entry name" value="N-ACETYL-D-GLUCOSAMINE KINASE"/>
    <property type="match status" value="1"/>
</dbReference>
<keyword evidence="2 10" id="KW-0808">Transferase</keyword>
<evidence type="ECO:0000256" key="3">
    <source>
        <dbReference type="ARBA" id="ARBA00022723"/>
    </source>
</evidence>
<dbReference type="GO" id="GO:0046872">
    <property type="term" value="F:metal ion binding"/>
    <property type="evidence" value="ECO:0007669"/>
    <property type="project" value="UniProtKB-KW"/>
</dbReference>
<dbReference type="Pfam" id="PF00480">
    <property type="entry name" value="ROK"/>
    <property type="match status" value="1"/>
</dbReference>
<protein>
    <recommendedName>
        <fullName evidence="1">N-acetylglucosamine kinase</fullName>
        <ecNumber evidence="1">2.7.1.59</ecNumber>
    </recommendedName>
</protein>
<dbReference type="PANTHER" id="PTHR18964">
    <property type="entry name" value="ROK (REPRESSOR, ORF, KINASE) FAMILY"/>
    <property type="match status" value="1"/>
</dbReference>
<evidence type="ECO:0000256" key="5">
    <source>
        <dbReference type="ARBA" id="ARBA00022777"/>
    </source>
</evidence>
<comment type="catalytic activity">
    <reaction evidence="9">
        <text>N-acetyl-D-glucosamine + ATP = N-acetyl-D-glucosamine 6-phosphate + ADP + H(+)</text>
        <dbReference type="Rhea" id="RHEA:17417"/>
        <dbReference type="ChEBI" id="CHEBI:15378"/>
        <dbReference type="ChEBI" id="CHEBI:30616"/>
        <dbReference type="ChEBI" id="CHEBI:57513"/>
        <dbReference type="ChEBI" id="CHEBI:456216"/>
        <dbReference type="ChEBI" id="CHEBI:506227"/>
        <dbReference type="EC" id="2.7.1.59"/>
    </reaction>
</comment>
<dbReference type="CDD" id="cd24057">
    <property type="entry name" value="ASKHA_NBD_ROK_NAGK"/>
    <property type="match status" value="1"/>
</dbReference>
<dbReference type="EMBL" id="JSUM01000014">
    <property type="protein sequence ID" value="KGQ69847.1"/>
    <property type="molecule type" value="Genomic_DNA"/>
</dbReference>